<feature type="transmembrane region" description="Helical" evidence="6">
    <location>
        <begin position="90"/>
        <end position="109"/>
    </location>
</feature>
<dbReference type="GO" id="GO:0022857">
    <property type="term" value="F:transmembrane transporter activity"/>
    <property type="evidence" value="ECO:0007669"/>
    <property type="project" value="InterPro"/>
</dbReference>
<evidence type="ECO:0000256" key="2">
    <source>
        <dbReference type="ARBA" id="ARBA00022475"/>
    </source>
</evidence>
<feature type="transmembrane region" description="Helical" evidence="6">
    <location>
        <begin position="21"/>
        <end position="43"/>
    </location>
</feature>
<accession>A0A6L5X9B0</accession>
<dbReference type="Pfam" id="PF07690">
    <property type="entry name" value="MFS_1"/>
    <property type="match status" value="1"/>
</dbReference>
<feature type="domain" description="Major facilitator superfamily (MFS) profile" evidence="7">
    <location>
        <begin position="25"/>
        <end position="416"/>
    </location>
</feature>
<feature type="transmembrane region" description="Helical" evidence="6">
    <location>
        <begin position="231"/>
        <end position="249"/>
    </location>
</feature>
<evidence type="ECO:0000313" key="8">
    <source>
        <dbReference type="EMBL" id="MSS16969.1"/>
    </source>
</evidence>
<evidence type="ECO:0000256" key="4">
    <source>
        <dbReference type="ARBA" id="ARBA00022989"/>
    </source>
</evidence>
<dbReference type="Gene3D" id="1.20.1250.20">
    <property type="entry name" value="MFS general substrate transporter like domains"/>
    <property type="match status" value="2"/>
</dbReference>
<dbReference type="PANTHER" id="PTHR43702:SF3">
    <property type="entry name" value="PROTEIN TSGA"/>
    <property type="match status" value="1"/>
</dbReference>
<dbReference type="RefSeq" id="WP_154327626.1">
    <property type="nucleotide sequence ID" value="NZ_CP045696.1"/>
</dbReference>
<comment type="subcellular location">
    <subcellularLocation>
        <location evidence="1">Cell inner membrane</location>
        <topology evidence="1">Multi-pass membrane protein</topology>
    </subcellularLocation>
</comment>
<evidence type="ECO:0000259" key="7">
    <source>
        <dbReference type="PROSITE" id="PS50850"/>
    </source>
</evidence>
<dbReference type="GO" id="GO:0005886">
    <property type="term" value="C:plasma membrane"/>
    <property type="evidence" value="ECO:0007669"/>
    <property type="project" value="UniProtKB-SubCell"/>
</dbReference>
<evidence type="ECO:0000313" key="9">
    <source>
        <dbReference type="Proteomes" id="UP000483362"/>
    </source>
</evidence>
<feature type="transmembrane region" description="Helical" evidence="6">
    <location>
        <begin position="390"/>
        <end position="412"/>
    </location>
</feature>
<feature type="transmembrane region" description="Helical" evidence="6">
    <location>
        <begin position="334"/>
        <end position="352"/>
    </location>
</feature>
<dbReference type="PROSITE" id="PS50850">
    <property type="entry name" value="MFS"/>
    <property type="match status" value="1"/>
</dbReference>
<evidence type="ECO:0000256" key="6">
    <source>
        <dbReference type="SAM" id="Phobius"/>
    </source>
</evidence>
<name>A0A6L5X9B0_9BACT</name>
<evidence type="ECO:0000256" key="5">
    <source>
        <dbReference type="ARBA" id="ARBA00023136"/>
    </source>
</evidence>
<keyword evidence="4 6" id="KW-1133">Transmembrane helix</keyword>
<dbReference type="InterPro" id="IPR020846">
    <property type="entry name" value="MFS_dom"/>
</dbReference>
<dbReference type="InterPro" id="IPR011701">
    <property type="entry name" value="MFS"/>
</dbReference>
<dbReference type="InterPro" id="IPR050375">
    <property type="entry name" value="MFS_TsgA-like"/>
</dbReference>
<dbReference type="InterPro" id="IPR036259">
    <property type="entry name" value="MFS_trans_sf"/>
</dbReference>
<feature type="transmembrane region" description="Helical" evidence="6">
    <location>
        <begin position="364"/>
        <end position="384"/>
    </location>
</feature>
<feature type="transmembrane region" description="Helical" evidence="6">
    <location>
        <begin position="306"/>
        <end position="328"/>
    </location>
</feature>
<feature type="transmembrane region" description="Helical" evidence="6">
    <location>
        <begin position="188"/>
        <end position="210"/>
    </location>
</feature>
<proteinExistence type="predicted"/>
<evidence type="ECO:0000256" key="1">
    <source>
        <dbReference type="ARBA" id="ARBA00004429"/>
    </source>
</evidence>
<feature type="transmembrane region" description="Helical" evidence="6">
    <location>
        <begin position="153"/>
        <end position="176"/>
    </location>
</feature>
<dbReference type="EMBL" id="VULT01000005">
    <property type="protein sequence ID" value="MSS16969.1"/>
    <property type="molecule type" value="Genomic_DNA"/>
</dbReference>
<feature type="transmembrane region" description="Helical" evidence="6">
    <location>
        <begin position="63"/>
        <end position="83"/>
    </location>
</feature>
<reference evidence="8 9" key="1">
    <citation type="submission" date="2019-08" db="EMBL/GenBank/DDBJ databases">
        <title>In-depth cultivation of the pig gut microbiome towards novel bacterial diversity and tailored functional studies.</title>
        <authorList>
            <person name="Wylensek D."/>
            <person name="Hitch T.C.A."/>
            <person name="Clavel T."/>
        </authorList>
    </citation>
    <scope>NUCLEOTIDE SEQUENCE [LARGE SCALE GENOMIC DNA]</scope>
    <source>
        <strain evidence="8 9">Oil-RF-744-WCA-WT-10</strain>
    </source>
</reference>
<keyword evidence="2" id="KW-1003">Cell membrane</keyword>
<dbReference type="SUPFAM" id="SSF103473">
    <property type="entry name" value="MFS general substrate transporter"/>
    <property type="match status" value="1"/>
</dbReference>
<keyword evidence="9" id="KW-1185">Reference proteome</keyword>
<comment type="caution">
    <text evidence="8">The sequence shown here is derived from an EMBL/GenBank/DDBJ whole genome shotgun (WGS) entry which is preliminary data.</text>
</comment>
<dbReference type="PANTHER" id="PTHR43702">
    <property type="entry name" value="L-FUCOSE-PROTON SYMPORTER"/>
    <property type="match status" value="1"/>
</dbReference>
<keyword evidence="3 6" id="KW-0812">Transmembrane</keyword>
<dbReference type="AlphaFoldDB" id="A0A6L5X9B0"/>
<dbReference type="Proteomes" id="UP000483362">
    <property type="component" value="Unassembled WGS sequence"/>
</dbReference>
<sequence length="417" mass="44572">MEITTENKANKGGATRLVAKEYVIPFILITSLFFLWGGSRAILDVLNKHYQLILHVSKTQSSLIQMMVYMAYFLGALPAGLLIRRLGTRVGVITGLLLFAVGSFLFMPAVNLGSFYYILTPLFVLGLGLVLLETAANPYVTLLGDPKTSASRLNIAQSFNGLGCMMGALMGGQFFFGNSGAEASASIAVPYTVIAVIMLVVAVCFTFIHLPEVIIAPPRRAKAADAAGGTARKALGVAFFFGFAALIAYEISEISINTFFINFMTDDGFMTPMQATWALSMGGLLLFMVGRVVGGILMSRVATEKIFLACALGTVAMLLLAMSGLGLFSKMALIVLYVFESIMFPTIFALSIQGLGANTEKASSILMMSVVGGAIGPLALGYVADHYTMTQALVVPLSTFVIVLAYAIYSYARRSRA</sequence>
<feature type="transmembrane region" description="Helical" evidence="6">
    <location>
        <begin position="269"/>
        <end position="294"/>
    </location>
</feature>
<keyword evidence="5 6" id="KW-0472">Membrane</keyword>
<protein>
    <submittedName>
        <fullName evidence="8">Sugar MFS transporter</fullName>
    </submittedName>
</protein>
<organism evidence="8 9">
    <name type="scientific">Sodaliphilus pleomorphus</name>
    <dbReference type="NCBI Taxonomy" id="2606626"/>
    <lineage>
        <taxon>Bacteria</taxon>
        <taxon>Pseudomonadati</taxon>
        <taxon>Bacteroidota</taxon>
        <taxon>Bacteroidia</taxon>
        <taxon>Bacteroidales</taxon>
        <taxon>Muribaculaceae</taxon>
        <taxon>Sodaliphilus</taxon>
    </lineage>
</organism>
<evidence type="ECO:0000256" key="3">
    <source>
        <dbReference type="ARBA" id="ARBA00022692"/>
    </source>
</evidence>
<gene>
    <name evidence="8" type="ORF">FYJ29_04200</name>
</gene>